<dbReference type="Proteomes" id="UP000317496">
    <property type="component" value="Chromosome"/>
</dbReference>
<evidence type="ECO:0000259" key="1">
    <source>
        <dbReference type="Pfam" id="PF00561"/>
    </source>
</evidence>
<feature type="domain" description="AB hydrolase-1" evidence="1">
    <location>
        <begin position="27"/>
        <end position="263"/>
    </location>
</feature>
<sequence>MTPRQRSFRINGYDLSCLEAGEASAIPLLLVHGSLCDQRIWTAQMAAFAGHYRVLALSLRHFWPEQWDGSGDGYEIRQHAEDIAALIRYLDVGPVHLLGHSRGGHVCFRVAQHHPETIRALILAEPGGQLDPALADLGAPVPGADLGQMFEDSANLIARGETEAGLELFVTAVGGPKAWKYAGEGFKAMARDNAATIIGQAREARLTFMKAEIESIDLPVLLIGGALTRGHFPKVMDAMQRLMPDAERVTIEGAGHPMYEQRPAPFNDAVLGFLALR</sequence>
<dbReference type="Pfam" id="PF00561">
    <property type="entry name" value="Abhydrolase_1"/>
    <property type="match status" value="1"/>
</dbReference>
<keyword evidence="3" id="KW-1185">Reference proteome</keyword>
<accession>A0A516H2Q3</accession>
<organism evidence="2 3">
    <name type="scientific">Ferrovibrio terrae</name>
    <dbReference type="NCBI Taxonomy" id="2594003"/>
    <lineage>
        <taxon>Bacteria</taxon>
        <taxon>Pseudomonadati</taxon>
        <taxon>Pseudomonadota</taxon>
        <taxon>Alphaproteobacteria</taxon>
        <taxon>Rhodospirillales</taxon>
        <taxon>Rhodospirillaceae</taxon>
        <taxon>Ferrovibrio</taxon>
    </lineage>
</organism>
<dbReference type="PANTHER" id="PTHR43194">
    <property type="entry name" value="HYDROLASE ALPHA/BETA FOLD FAMILY"/>
    <property type="match status" value="1"/>
</dbReference>
<dbReference type="RefSeq" id="WP_144068831.1">
    <property type="nucleotide sequence ID" value="NZ_CP041636.1"/>
</dbReference>
<dbReference type="InterPro" id="IPR029058">
    <property type="entry name" value="AB_hydrolase_fold"/>
</dbReference>
<name>A0A516H2Q3_9PROT</name>
<dbReference type="Gene3D" id="3.40.50.1820">
    <property type="entry name" value="alpha/beta hydrolase"/>
    <property type="match status" value="1"/>
</dbReference>
<dbReference type="PANTHER" id="PTHR43194:SF2">
    <property type="entry name" value="PEROXISOMAL MEMBRANE PROTEIN LPX1"/>
    <property type="match status" value="1"/>
</dbReference>
<evidence type="ECO:0000313" key="3">
    <source>
        <dbReference type="Proteomes" id="UP000317496"/>
    </source>
</evidence>
<dbReference type="InterPro" id="IPR000073">
    <property type="entry name" value="AB_hydrolase_1"/>
</dbReference>
<protein>
    <submittedName>
        <fullName evidence="2">Alpha/beta hydrolase</fullName>
    </submittedName>
</protein>
<dbReference type="KEGG" id="fer:FNB15_11485"/>
<reference evidence="2 3" key="1">
    <citation type="submission" date="2019-07" db="EMBL/GenBank/DDBJ databases">
        <title>Genome sequencing for Ferrovibrio sp. K5.</title>
        <authorList>
            <person name="Park S.-J."/>
        </authorList>
    </citation>
    <scope>NUCLEOTIDE SEQUENCE [LARGE SCALE GENOMIC DNA]</scope>
    <source>
        <strain evidence="2 3">K5</strain>
    </source>
</reference>
<keyword evidence="2" id="KW-0378">Hydrolase</keyword>
<dbReference type="OrthoDB" id="9808398at2"/>
<proteinExistence type="predicted"/>
<dbReference type="AlphaFoldDB" id="A0A516H2Q3"/>
<evidence type="ECO:0000313" key="2">
    <source>
        <dbReference type="EMBL" id="QDO97850.1"/>
    </source>
</evidence>
<dbReference type="InterPro" id="IPR050228">
    <property type="entry name" value="Carboxylesterase_BioH"/>
</dbReference>
<dbReference type="SUPFAM" id="SSF53474">
    <property type="entry name" value="alpha/beta-Hydrolases"/>
    <property type="match status" value="1"/>
</dbReference>
<dbReference type="GO" id="GO:0016787">
    <property type="term" value="F:hydrolase activity"/>
    <property type="evidence" value="ECO:0007669"/>
    <property type="project" value="UniProtKB-KW"/>
</dbReference>
<gene>
    <name evidence="2" type="ORF">FNB15_11485</name>
</gene>
<dbReference type="EMBL" id="CP041636">
    <property type="protein sequence ID" value="QDO97850.1"/>
    <property type="molecule type" value="Genomic_DNA"/>
</dbReference>